<accession>A0ABV1ETU6</accession>
<protein>
    <submittedName>
        <fullName evidence="1">Competence protein ComK</fullName>
    </submittedName>
</protein>
<dbReference type="EMBL" id="JBBMFN010000002">
    <property type="protein sequence ID" value="MEQ2464519.1"/>
    <property type="molecule type" value="Genomic_DNA"/>
</dbReference>
<dbReference type="Pfam" id="PF06338">
    <property type="entry name" value="ComK"/>
    <property type="match status" value="1"/>
</dbReference>
<organism evidence="1 2">
    <name type="scientific">Niallia hominis</name>
    <dbReference type="NCBI Taxonomy" id="3133173"/>
    <lineage>
        <taxon>Bacteria</taxon>
        <taxon>Bacillati</taxon>
        <taxon>Bacillota</taxon>
        <taxon>Bacilli</taxon>
        <taxon>Bacillales</taxon>
        <taxon>Bacillaceae</taxon>
        <taxon>Niallia</taxon>
    </lineage>
</organism>
<dbReference type="RefSeq" id="WP_048717148.1">
    <property type="nucleotide sequence ID" value="NZ_JBBMFN010000002.1"/>
</dbReference>
<gene>
    <name evidence="1" type="ORF">WMO63_02395</name>
</gene>
<comment type="caution">
    <text evidence="1">The sequence shown here is derived from an EMBL/GenBank/DDBJ whole genome shotgun (WGS) entry which is preliminary data.</text>
</comment>
<evidence type="ECO:0000313" key="1">
    <source>
        <dbReference type="EMBL" id="MEQ2464519.1"/>
    </source>
</evidence>
<sequence length="195" mass="23046">MEEKYVIVDNYAINYHTRAVLPYKLANGVIYSKIYEQNNVFLCKHSPLMIVKNTCSYLGSSYEGRREGTRRLMTYYHKVPIVIDPYNSVYFFPTHSPRNQNCAWISLHHILDIKKIEASKVRITFQNSQKIEIGISIYSLRNQIMRTNSYKTLQHYNYEASMNPKLTYKSGMDKQIELAENQMKYKKKWSKSDSN</sequence>
<name>A0ABV1ETU6_9BACI</name>
<evidence type="ECO:0000313" key="2">
    <source>
        <dbReference type="Proteomes" id="UP001465426"/>
    </source>
</evidence>
<dbReference type="InterPro" id="IPR010461">
    <property type="entry name" value="ComK"/>
</dbReference>
<dbReference type="Proteomes" id="UP001465426">
    <property type="component" value="Unassembled WGS sequence"/>
</dbReference>
<proteinExistence type="predicted"/>
<reference evidence="1 2" key="1">
    <citation type="submission" date="2024-03" db="EMBL/GenBank/DDBJ databases">
        <title>Human intestinal bacterial collection.</title>
        <authorList>
            <person name="Pauvert C."/>
            <person name="Hitch T.C.A."/>
            <person name="Clavel T."/>
        </authorList>
    </citation>
    <scope>NUCLEOTIDE SEQUENCE [LARGE SCALE GENOMIC DNA]</scope>
    <source>
        <strain evidence="1 2">CLA-SR-H024</strain>
    </source>
</reference>
<keyword evidence="2" id="KW-1185">Reference proteome</keyword>